<gene>
    <name evidence="23" type="ORF">TRITD_7Av1G010060</name>
</gene>
<keyword evidence="12" id="KW-0418">Kinase</keyword>
<evidence type="ECO:0000256" key="1">
    <source>
        <dbReference type="ARBA" id="ARBA00004162"/>
    </source>
</evidence>
<dbReference type="EC" id="2.7.11.1" evidence="3"/>
<dbReference type="SUPFAM" id="SSF52058">
    <property type="entry name" value="L domain-like"/>
    <property type="match status" value="2"/>
</dbReference>
<evidence type="ECO:0000256" key="2">
    <source>
        <dbReference type="ARBA" id="ARBA00004479"/>
    </source>
</evidence>
<keyword evidence="8 21" id="KW-0812">Transmembrane</keyword>
<keyword evidence="6" id="KW-0433">Leucine-rich repeat</keyword>
<keyword evidence="7" id="KW-0808">Transferase</keyword>
<evidence type="ECO:0000256" key="11">
    <source>
        <dbReference type="ARBA" id="ARBA00022741"/>
    </source>
</evidence>
<keyword evidence="16" id="KW-0675">Receptor</keyword>
<dbReference type="PANTHER" id="PTHR48005:SF90">
    <property type="entry name" value="OS02G0553000 PROTEIN"/>
    <property type="match status" value="1"/>
</dbReference>
<accession>A0A9R0Z1X6</accession>
<dbReference type="GO" id="GO:0005524">
    <property type="term" value="F:ATP binding"/>
    <property type="evidence" value="ECO:0007669"/>
    <property type="project" value="UniProtKB-UniRule"/>
</dbReference>
<comment type="subcellular location">
    <subcellularLocation>
        <location evidence="1">Cell membrane</location>
        <topology evidence="1">Single-pass membrane protein</topology>
    </subcellularLocation>
    <subcellularLocation>
        <location evidence="2">Membrane</location>
        <topology evidence="2">Single-pass type I membrane protein</topology>
    </subcellularLocation>
</comment>
<feature type="transmembrane region" description="Helical" evidence="21">
    <location>
        <begin position="470"/>
        <end position="491"/>
    </location>
</feature>
<dbReference type="PANTHER" id="PTHR48005">
    <property type="entry name" value="LEUCINE RICH REPEAT KINASE 2"/>
    <property type="match status" value="1"/>
</dbReference>
<dbReference type="PROSITE" id="PS00107">
    <property type="entry name" value="PROTEIN_KINASE_ATP"/>
    <property type="match status" value="1"/>
</dbReference>
<evidence type="ECO:0000256" key="6">
    <source>
        <dbReference type="ARBA" id="ARBA00022614"/>
    </source>
</evidence>
<dbReference type="SUPFAM" id="SSF56112">
    <property type="entry name" value="Protein kinase-like (PK-like)"/>
    <property type="match status" value="1"/>
</dbReference>
<dbReference type="InterPro" id="IPR001611">
    <property type="entry name" value="Leu-rich_rpt"/>
</dbReference>
<feature type="binding site" evidence="20">
    <location>
        <position position="562"/>
    </location>
    <ligand>
        <name>ATP</name>
        <dbReference type="ChEBI" id="CHEBI:30616"/>
    </ligand>
</feature>
<protein>
    <recommendedName>
        <fullName evidence="3">non-specific serine/threonine protein kinase</fullName>
        <ecNumber evidence="3">2.7.11.1</ecNumber>
    </recommendedName>
</protein>
<sequence length="738" mass="81237">MMNLKESALYENTLSGQIPRNLCNLTKLTRLLLSRNRFSGQIPRELGYLVNLNDLDLAYNTLSGPIPVTIGNLTKLNILSLFMNQLSGQIPRELGYLVNLEELDLNINKLSGSIPNNLRSLTKLTKLCLAQNQLSGSIPQGIGKLMSLVKLQLPFNNLSGSLPSGLCAGGQLQILIVNDNNLVGPLPSSLLSCTSLVRIRLERNYLEGDITEMGAHPNLVYIDISSNKLFGKLSHRWAECYNLTVLRASKNNITGVIPSSIGKLSWLGILDVSSNKLEGQIPPEIGNITMLFSLSLFGNLLQGNMPAEIGSLKNLEYLDLSSNNLTGQIPGSIQHCLKLHSLKLSHNHFNGTIPNELGMLVNLQDMLDLSENSIGGAIPSQLGGLTMLEALNLSHNALNGSIPPSFQSMSSLLYMDMSYNKLEGSVPHTRLFEEAPIKWFKHNKKLCGVVTGLPPCDLPQSSEQGKKSGAILLSIIAAIASFVFVIALVTWQCKKKKTKTAVIDKAQQTKMFTIWNFDGEDVYKKIVDATNNFSNAHCIGSGGNGSVYRVQLPTGELFAVKKIHMMEDNEQFNREIQALMYIRHRNIAKLFGYCSATQGRFLVYEYMDRGSLSASLKGTETAVELDWPKRLNIVWDVAHALSYMHHDCFAPIVHRDITSNNVLLDLEFRVCISDFGLAKILDVDASNCTSLAGTKGYLAPGKIIISMLLTSIILSLFQVPLCFNSLVLMFQSLHTQQG</sequence>
<evidence type="ECO:0000313" key="23">
    <source>
        <dbReference type="EMBL" id="VAI68989.1"/>
    </source>
</evidence>
<evidence type="ECO:0000256" key="7">
    <source>
        <dbReference type="ARBA" id="ARBA00022679"/>
    </source>
</evidence>
<reference evidence="23 24" key="1">
    <citation type="submission" date="2017-09" db="EMBL/GenBank/DDBJ databases">
        <authorList>
            <consortium name="International Durum Wheat Genome Sequencing Consortium (IDWGSC)"/>
            <person name="Milanesi L."/>
        </authorList>
    </citation>
    <scope>NUCLEOTIDE SEQUENCE [LARGE SCALE GENOMIC DNA]</scope>
    <source>
        <strain evidence="24">cv. Svevo</strain>
    </source>
</reference>
<comment type="catalytic activity">
    <reaction evidence="19">
        <text>L-seryl-[protein] + ATP = O-phospho-L-seryl-[protein] + ADP + H(+)</text>
        <dbReference type="Rhea" id="RHEA:17989"/>
        <dbReference type="Rhea" id="RHEA-COMP:9863"/>
        <dbReference type="Rhea" id="RHEA-COMP:11604"/>
        <dbReference type="ChEBI" id="CHEBI:15378"/>
        <dbReference type="ChEBI" id="CHEBI:29999"/>
        <dbReference type="ChEBI" id="CHEBI:30616"/>
        <dbReference type="ChEBI" id="CHEBI:83421"/>
        <dbReference type="ChEBI" id="CHEBI:456216"/>
        <dbReference type="EC" id="2.7.11.1"/>
    </reaction>
</comment>
<dbReference type="InterPro" id="IPR017441">
    <property type="entry name" value="Protein_kinase_ATP_BS"/>
</dbReference>
<keyword evidence="14 21" id="KW-1133">Transmembrane helix</keyword>
<comment type="catalytic activity">
    <reaction evidence="18">
        <text>L-threonyl-[protein] + ATP = O-phospho-L-threonyl-[protein] + ADP + H(+)</text>
        <dbReference type="Rhea" id="RHEA:46608"/>
        <dbReference type="Rhea" id="RHEA-COMP:11060"/>
        <dbReference type="Rhea" id="RHEA-COMP:11605"/>
        <dbReference type="ChEBI" id="CHEBI:15378"/>
        <dbReference type="ChEBI" id="CHEBI:30013"/>
        <dbReference type="ChEBI" id="CHEBI:30616"/>
        <dbReference type="ChEBI" id="CHEBI:61977"/>
        <dbReference type="ChEBI" id="CHEBI:456216"/>
        <dbReference type="EC" id="2.7.11.1"/>
    </reaction>
</comment>
<dbReference type="Proteomes" id="UP000324705">
    <property type="component" value="Chromosome 7A"/>
</dbReference>
<keyword evidence="11 20" id="KW-0547">Nucleotide-binding</keyword>
<dbReference type="PROSITE" id="PS51450">
    <property type="entry name" value="LRR"/>
    <property type="match status" value="1"/>
</dbReference>
<evidence type="ECO:0000256" key="4">
    <source>
        <dbReference type="ARBA" id="ARBA00022527"/>
    </source>
</evidence>
<feature type="transmembrane region" description="Helical" evidence="21">
    <location>
        <begin position="703"/>
        <end position="730"/>
    </location>
</feature>
<dbReference type="Gramene" id="TRITD7Av1G010060.4">
    <property type="protein sequence ID" value="TRITD7Av1G010060.4"/>
    <property type="gene ID" value="TRITD7Av1G010060"/>
</dbReference>
<evidence type="ECO:0000256" key="15">
    <source>
        <dbReference type="ARBA" id="ARBA00023136"/>
    </source>
</evidence>
<evidence type="ECO:0000256" key="17">
    <source>
        <dbReference type="ARBA" id="ARBA00023180"/>
    </source>
</evidence>
<dbReference type="Pfam" id="PF00069">
    <property type="entry name" value="Pkinase"/>
    <property type="match status" value="1"/>
</dbReference>
<keyword evidence="5" id="KW-0597">Phosphoprotein</keyword>
<evidence type="ECO:0000256" key="10">
    <source>
        <dbReference type="ARBA" id="ARBA00022737"/>
    </source>
</evidence>
<dbReference type="InterPro" id="IPR032675">
    <property type="entry name" value="LRR_dom_sf"/>
</dbReference>
<dbReference type="InterPro" id="IPR051420">
    <property type="entry name" value="Ser_Thr_Kinases_DiverseReg"/>
</dbReference>
<dbReference type="InterPro" id="IPR000719">
    <property type="entry name" value="Prot_kinase_dom"/>
</dbReference>
<evidence type="ECO:0000256" key="9">
    <source>
        <dbReference type="ARBA" id="ARBA00022729"/>
    </source>
</evidence>
<keyword evidence="13 20" id="KW-0067">ATP-binding</keyword>
<proteinExistence type="predicted"/>
<evidence type="ECO:0000256" key="19">
    <source>
        <dbReference type="ARBA" id="ARBA00048679"/>
    </source>
</evidence>
<keyword evidence="4" id="KW-0723">Serine/threonine-protein kinase</keyword>
<dbReference type="FunFam" id="3.30.200.20:FF:000309">
    <property type="entry name" value="Leucine-rich repeat receptor protein kinase MSP1"/>
    <property type="match status" value="1"/>
</dbReference>
<evidence type="ECO:0000256" key="21">
    <source>
        <dbReference type="SAM" id="Phobius"/>
    </source>
</evidence>
<dbReference type="EMBL" id="LT934123">
    <property type="protein sequence ID" value="VAI68989.1"/>
    <property type="molecule type" value="Genomic_DNA"/>
</dbReference>
<dbReference type="InterPro" id="IPR011009">
    <property type="entry name" value="Kinase-like_dom_sf"/>
</dbReference>
<dbReference type="InterPro" id="IPR003591">
    <property type="entry name" value="Leu-rich_rpt_typical-subtyp"/>
</dbReference>
<evidence type="ECO:0000313" key="24">
    <source>
        <dbReference type="Proteomes" id="UP000324705"/>
    </source>
</evidence>
<evidence type="ECO:0000256" key="12">
    <source>
        <dbReference type="ARBA" id="ARBA00022777"/>
    </source>
</evidence>
<evidence type="ECO:0000256" key="14">
    <source>
        <dbReference type="ARBA" id="ARBA00022989"/>
    </source>
</evidence>
<evidence type="ECO:0000256" key="3">
    <source>
        <dbReference type="ARBA" id="ARBA00012513"/>
    </source>
</evidence>
<keyword evidence="9" id="KW-0732">Signal</keyword>
<evidence type="ECO:0000256" key="5">
    <source>
        <dbReference type="ARBA" id="ARBA00022553"/>
    </source>
</evidence>
<dbReference type="PRINTS" id="PR00019">
    <property type="entry name" value="LEURICHRPT"/>
</dbReference>
<keyword evidence="15 21" id="KW-0472">Membrane</keyword>
<name>A0A9R0Z1X6_TRITD</name>
<evidence type="ECO:0000256" key="8">
    <source>
        <dbReference type="ARBA" id="ARBA00022692"/>
    </source>
</evidence>
<dbReference type="Gene3D" id="3.80.10.10">
    <property type="entry name" value="Ribonuclease Inhibitor"/>
    <property type="match status" value="2"/>
</dbReference>
<dbReference type="FunFam" id="3.80.10.10:FF:000095">
    <property type="entry name" value="LRR receptor-like serine/threonine-protein kinase GSO1"/>
    <property type="match status" value="2"/>
</dbReference>
<evidence type="ECO:0000256" key="18">
    <source>
        <dbReference type="ARBA" id="ARBA00047899"/>
    </source>
</evidence>
<feature type="domain" description="Protein kinase" evidence="22">
    <location>
        <begin position="533"/>
        <end position="738"/>
    </location>
</feature>
<evidence type="ECO:0000259" key="22">
    <source>
        <dbReference type="PROSITE" id="PS50011"/>
    </source>
</evidence>
<evidence type="ECO:0000256" key="16">
    <source>
        <dbReference type="ARBA" id="ARBA00023170"/>
    </source>
</evidence>
<dbReference type="Gene3D" id="1.10.510.10">
    <property type="entry name" value="Transferase(Phosphotransferase) domain 1"/>
    <property type="match status" value="1"/>
</dbReference>
<dbReference type="InterPro" id="IPR008266">
    <property type="entry name" value="Tyr_kinase_AS"/>
</dbReference>
<dbReference type="PROSITE" id="PS00109">
    <property type="entry name" value="PROTEIN_KINASE_TYR"/>
    <property type="match status" value="1"/>
</dbReference>
<keyword evidence="24" id="KW-1185">Reference proteome</keyword>
<evidence type="ECO:0000256" key="13">
    <source>
        <dbReference type="ARBA" id="ARBA00022840"/>
    </source>
</evidence>
<dbReference type="GO" id="GO:0005886">
    <property type="term" value="C:plasma membrane"/>
    <property type="evidence" value="ECO:0007669"/>
    <property type="project" value="UniProtKB-SubCell"/>
</dbReference>
<dbReference type="Pfam" id="PF13855">
    <property type="entry name" value="LRR_8"/>
    <property type="match status" value="2"/>
</dbReference>
<dbReference type="Pfam" id="PF00560">
    <property type="entry name" value="LRR_1"/>
    <property type="match status" value="6"/>
</dbReference>
<dbReference type="GO" id="GO:0004674">
    <property type="term" value="F:protein serine/threonine kinase activity"/>
    <property type="evidence" value="ECO:0007669"/>
    <property type="project" value="UniProtKB-KW"/>
</dbReference>
<dbReference type="Gene3D" id="3.30.200.20">
    <property type="entry name" value="Phosphorylase Kinase, domain 1"/>
    <property type="match status" value="1"/>
</dbReference>
<dbReference type="AlphaFoldDB" id="A0A9R0Z1X6"/>
<keyword evidence="17" id="KW-0325">Glycoprotein</keyword>
<dbReference type="SMART" id="SM00369">
    <property type="entry name" value="LRR_TYP"/>
    <property type="match status" value="5"/>
</dbReference>
<dbReference type="PROSITE" id="PS50011">
    <property type="entry name" value="PROTEIN_KINASE_DOM"/>
    <property type="match status" value="1"/>
</dbReference>
<evidence type="ECO:0000256" key="20">
    <source>
        <dbReference type="PROSITE-ProRule" id="PRU10141"/>
    </source>
</evidence>
<keyword evidence="10" id="KW-0677">Repeat</keyword>
<organism evidence="23 24">
    <name type="scientific">Triticum turgidum subsp. durum</name>
    <name type="common">Durum wheat</name>
    <name type="synonym">Triticum durum</name>
    <dbReference type="NCBI Taxonomy" id="4567"/>
    <lineage>
        <taxon>Eukaryota</taxon>
        <taxon>Viridiplantae</taxon>
        <taxon>Streptophyta</taxon>
        <taxon>Embryophyta</taxon>
        <taxon>Tracheophyta</taxon>
        <taxon>Spermatophyta</taxon>
        <taxon>Magnoliopsida</taxon>
        <taxon>Liliopsida</taxon>
        <taxon>Poales</taxon>
        <taxon>Poaceae</taxon>
        <taxon>BOP clade</taxon>
        <taxon>Pooideae</taxon>
        <taxon>Triticodae</taxon>
        <taxon>Triticeae</taxon>
        <taxon>Triticinae</taxon>
        <taxon>Triticum</taxon>
    </lineage>
</organism>